<organism evidence="2 3">
    <name type="scientific">Halodesulfovibrio aestuarii</name>
    <dbReference type="NCBI Taxonomy" id="126333"/>
    <lineage>
        <taxon>Bacteria</taxon>
        <taxon>Pseudomonadati</taxon>
        <taxon>Thermodesulfobacteriota</taxon>
        <taxon>Desulfovibrionia</taxon>
        <taxon>Desulfovibrionales</taxon>
        <taxon>Desulfovibrionaceae</taxon>
        <taxon>Halodesulfovibrio</taxon>
    </lineage>
</organism>
<keyword evidence="3" id="KW-1185">Reference proteome</keyword>
<name>A0ABV4JTZ6_9BACT</name>
<keyword evidence="1" id="KW-0175">Coiled coil</keyword>
<reference evidence="2 3" key="1">
    <citation type="submission" date="2024-07" db="EMBL/GenBank/DDBJ databases">
        <title>Active virus-host system and metabolic interactions in a Lokiarchaeon culture.</title>
        <authorList>
            <person name="Ponce Toledo R.I."/>
            <person name="Rodrigues Oliveira T."/>
            <person name="Schleper C."/>
        </authorList>
    </citation>
    <scope>NUCLEOTIDE SEQUENCE [LARGE SCALE GENOMIC DNA]</scope>
    <source>
        <strain evidence="2 3">B35</strain>
    </source>
</reference>
<dbReference type="RefSeq" id="WP_371150757.1">
    <property type="nucleotide sequence ID" value="NZ_JBFSOO010000008.1"/>
</dbReference>
<dbReference type="EMBL" id="JBFSOO010000008">
    <property type="protein sequence ID" value="MEZ6854215.1"/>
    <property type="molecule type" value="Genomic_DNA"/>
</dbReference>
<evidence type="ECO:0000256" key="1">
    <source>
        <dbReference type="SAM" id="Coils"/>
    </source>
</evidence>
<dbReference type="Proteomes" id="UP001568358">
    <property type="component" value="Unassembled WGS sequence"/>
</dbReference>
<evidence type="ECO:0000313" key="2">
    <source>
        <dbReference type="EMBL" id="MEZ6854215.1"/>
    </source>
</evidence>
<evidence type="ECO:0000313" key="3">
    <source>
        <dbReference type="Proteomes" id="UP001568358"/>
    </source>
</evidence>
<gene>
    <name evidence="2" type="ORF">AB2Z07_11860</name>
</gene>
<protein>
    <submittedName>
        <fullName evidence="2">Uncharacterized protein</fullName>
    </submittedName>
</protein>
<comment type="caution">
    <text evidence="2">The sequence shown here is derived from an EMBL/GenBank/DDBJ whole genome shotgun (WGS) entry which is preliminary data.</text>
</comment>
<accession>A0ABV4JTZ6</accession>
<proteinExistence type="predicted"/>
<feature type="coiled-coil region" evidence="1">
    <location>
        <begin position="21"/>
        <end position="48"/>
    </location>
</feature>
<sequence length="99" mass="11653">MSILQEVKGHGIVVIMKPEEWDSQRAELKKLRAELEEARKELGEKARQVAWSIVDKYYDRQNYPSNWEDMDETQRGASVACDNLKEAINMYFVEKLMED</sequence>